<sequence>MLVLISFIFNSCQDVGQEEPKVSSGELEVLVDYKGLKVNHKGRAIEALNYTLEDYQKLYLSKVSSTVGRVNATLETVSYPSLEELVIAEQKALENYPDLYNMNDKDIERIREDFPELTDEQLAENIELIEEYYEKNLQYDIFLEILSISAGTESSLVSRVNYYGGAACGEEFWFLYSRPTAATAVMKAKEQSEKFEYDIYGGNFGQTKSDAFRHAAWNALIAKYYADSKKDILKGLTLAQEFTSIHELCNEKDGIPIMIKRWIFIIIFLVGSIFEVWLKSKRKRGNFGLPKSGWNVQMIM</sequence>
<keyword evidence="1" id="KW-0812">Transmembrane</keyword>
<evidence type="ECO:0000256" key="1">
    <source>
        <dbReference type="SAM" id="Phobius"/>
    </source>
</evidence>
<name>A0A2Z4IE02_9BACT</name>
<dbReference type="OrthoDB" id="1496068at2"/>
<feature type="domain" description="DUF6973" evidence="2">
    <location>
        <begin position="173"/>
        <end position="252"/>
    </location>
</feature>
<evidence type="ECO:0000313" key="4">
    <source>
        <dbReference type="Proteomes" id="UP000248688"/>
    </source>
</evidence>
<organism evidence="3 4">
    <name type="scientific">Echinicola strongylocentroti</name>
    <dbReference type="NCBI Taxonomy" id="1795355"/>
    <lineage>
        <taxon>Bacteria</taxon>
        <taxon>Pseudomonadati</taxon>
        <taxon>Bacteroidota</taxon>
        <taxon>Cytophagia</taxon>
        <taxon>Cytophagales</taxon>
        <taxon>Cyclobacteriaceae</taxon>
        <taxon>Echinicola</taxon>
    </lineage>
</organism>
<keyword evidence="1" id="KW-1133">Transmembrane helix</keyword>
<dbReference type="AlphaFoldDB" id="A0A2Z4IE02"/>
<evidence type="ECO:0000313" key="3">
    <source>
        <dbReference type="EMBL" id="AWW29301.1"/>
    </source>
</evidence>
<feature type="transmembrane region" description="Helical" evidence="1">
    <location>
        <begin position="259"/>
        <end position="278"/>
    </location>
</feature>
<proteinExistence type="predicted"/>
<keyword evidence="1" id="KW-0472">Membrane</keyword>
<dbReference type="InterPro" id="IPR054246">
    <property type="entry name" value="DUF6973"/>
</dbReference>
<gene>
    <name evidence="3" type="ORF">DN752_03610</name>
</gene>
<reference evidence="3 4" key="1">
    <citation type="submission" date="2018-06" db="EMBL/GenBank/DDBJ databases">
        <title>Echinicola strongylocentroti sp. nov., isolated from a sea urchin Strongylocentrotus intermedius.</title>
        <authorList>
            <person name="Bae S.S."/>
        </authorList>
    </citation>
    <scope>NUCLEOTIDE SEQUENCE [LARGE SCALE GENOMIC DNA]</scope>
    <source>
        <strain evidence="3 4">MEBiC08714</strain>
    </source>
</reference>
<keyword evidence="4" id="KW-1185">Reference proteome</keyword>
<evidence type="ECO:0000259" key="2">
    <source>
        <dbReference type="Pfam" id="PF22322"/>
    </source>
</evidence>
<dbReference type="EMBL" id="CP030041">
    <property type="protein sequence ID" value="AWW29301.1"/>
    <property type="molecule type" value="Genomic_DNA"/>
</dbReference>
<accession>A0A2Z4IE02</accession>
<protein>
    <recommendedName>
        <fullName evidence="2">DUF6973 domain-containing protein</fullName>
    </recommendedName>
</protein>
<dbReference type="Pfam" id="PF22322">
    <property type="entry name" value="DUF6973"/>
    <property type="match status" value="1"/>
</dbReference>
<dbReference type="Proteomes" id="UP000248688">
    <property type="component" value="Chromosome"/>
</dbReference>
<dbReference type="KEGG" id="est:DN752_03610"/>